<keyword evidence="2" id="KW-1185">Reference proteome</keyword>
<accession>U2JN81</accession>
<reference evidence="1 2" key="1">
    <citation type="submission" date="2013-07" db="EMBL/GenBank/DDBJ databases">
        <authorList>
            <person name="Weinstock G."/>
            <person name="Sodergren E."/>
            <person name="Wylie T."/>
            <person name="Fulton L."/>
            <person name="Fulton R."/>
            <person name="Fronick C."/>
            <person name="O'Laughlin M."/>
            <person name="Godfrey J."/>
            <person name="Miner T."/>
            <person name="Herter B."/>
            <person name="Appelbaum E."/>
            <person name="Cordes M."/>
            <person name="Lek S."/>
            <person name="Wollam A."/>
            <person name="Pepin K.H."/>
            <person name="Palsikar V.B."/>
            <person name="Mitreva M."/>
            <person name="Wilson R.K."/>
        </authorList>
    </citation>
    <scope>NUCLEOTIDE SEQUENCE [LARGE SCALE GENOMIC DNA]</scope>
    <source>
        <strain evidence="1 2">ATCC 27760</strain>
    </source>
</reference>
<dbReference type="STRING" id="411473.RUMCAL_03251"/>
<sequence length="84" mass="9879">MDKSPFLFENRMILLIIFMIPQTVPFVNMEYYTRNTLEFWETWQFFGGIHAFATDSKKHAGFCRRVCPEPAFFGNITENAIASF</sequence>
<gene>
    <name evidence="1" type="ORF">RUMCAL_03251</name>
</gene>
<dbReference type="EMBL" id="AWVF01000434">
    <property type="protein sequence ID" value="ERJ87716.1"/>
    <property type="molecule type" value="Genomic_DNA"/>
</dbReference>
<proteinExistence type="predicted"/>
<evidence type="ECO:0000313" key="2">
    <source>
        <dbReference type="Proteomes" id="UP000016662"/>
    </source>
</evidence>
<name>U2JN81_9FIRM</name>
<evidence type="ECO:0000313" key="1">
    <source>
        <dbReference type="EMBL" id="ERJ87716.1"/>
    </source>
</evidence>
<organism evidence="1 2">
    <name type="scientific">Ruminococcus callidus ATCC 27760</name>
    <dbReference type="NCBI Taxonomy" id="411473"/>
    <lineage>
        <taxon>Bacteria</taxon>
        <taxon>Bacillati</taxon>
        <taxon>Bacillota</taxon>
        <taxon>Clostridia</taxon>
        <taxon>Eubacteriales</taxon>
        <taxon>Oscillospiraceae</taxon>
        <taxon>Ruminococcus</taxon>
    </lineage>
</organism>
<comment type="caution">
    <text evidence="1">The sequence shown here is derived from an EMBL/GenBank/DDBJ whole genome shotgun (WGS) entry which is preliminary data.</text>
</comment>
<dbReference type="PATRIC" id="fig|411473.3.peg.2721"/>
<dbReference type="HOGENOM" id="CLU_2525512_0_0_9"/>
<dbReference type="Proteomes" id="UP000016662">
    <property type="component" value="Unassembled WGS sequence"/>
</dbReference>
<dbReference type="AlphaFoldDB" id="U2JN81"/>
<protein>
    <submittedName>
        <fullName evidence="1">Uncharacterized protein</fullName>
    </submittedName>
</protein>